<sequence length="42" mass="5075">MMWGPTTFKDVLEFFWEYKWYVLKKSCVPFLIGLGTGWLIWG</sequence>
<dbReference type="Proteomes" id="UP000295285">
    <property type="component" value="Unassembled WGS sequence"/>
</dbReference>
<comment type="caution">
    <text evidence="1">The sequence shown here is derived from an EMBL/GenBank/DDBJ whole genome shotgun (WGS) entry which is preliminary data.</text>
</comment>
<protein>
    <submittedName>
        <fullName evidence="1">Uncharacterized protein</fullName>
    </submittedName>
</protein>
<name>A0A4R4BK95_BACTU</name>
<accession>A0A4R4BK95</accession>
<dbReference type="EMBL" id="SMDG01000001">
    <property type="protein sequence ID" value="TCW59677.1"/>
    <property type="molecule type" value="Genomic_DNA"/>
</dbReference>
<evidence type="ECO:0000313" key="2">
    <source>
        <dbReference type="Proteomes" id="UP000295285"/>
    </source>
</evidence>
<gene>
    <name evidence="1" type="ORF">EC910_101307</name>
</gene>
<reference evidence="1 2" key="1">
    <citation type="submission" date="2019-03" db="EMBL/GenBank/DDBJ databases">
        <title>Above-ground endophytic microbial communities from plants in different locations in the United States.</title>
        <authorList>
            <person name="Frank C."/>
        </authorList>
    </citation>
    <scope>NUCLEOTIDE SEQUENCE [LARGE SCALE GENOMIC DNA]</scope>
    <source>
        <strain evidence="1 2">LP_2_YM</strain>
    </source>
</reference>
<evidence type="ECO:0000313" key="1">
    <source>
        <dbReference type="EMBL" id="TCW59677.1"/>
    </source>
</evidence>
<proteinExistence type="predicted"/>
<dbReference type="AlphaFoldDB" id="A0A4R4BK95"/>
<organism evidence="1 2">
    <name type="scientific">Bacillus thuringiensis</name>
    <dbReference type="NCBI Taxonomy" id="1428"/>
    <lineage>
        <taxon>Bacteria</taxon>
        <taxon>Bacillati</taxon>
        <taxon>Bacillota</taxon>
        <taxon>Bacilli</taxon>
        <taxon>Bacillales</taxon>
        <taxon>Bacillaceae</taxon>
        <taxon>Bacillus</taxon>
        <taxon>Bacillus cereus group</taxon>
    </lineage>
</organism>